<evidence type="ECO:0000256" key="1">
    <source>
        <dbReference type="ARBA" id="ARBA00009431"/>
    </source>
</evidence>
<comment type="similarity">
    <text evidence="1">Belongs to the peptidase S10 family.</text>
</comment>
<dbReference type="FunFam" id="3.40.50.11320:FF:000002">
    <property type="entry name" value="Carboxypeptidase"/>
    <property type="match status" value="1"/>
</dbReference>
<name>R7W5X0_AEGTA</name>
<dbReference type="Gene3D" id="3.40.50.11320">
    <property type="match status" value="1"/>
</dbReference>
<evidence type="ECO:0000256" key="3">
    <source>
        <dbReference type="ARBA" id="ARBA00023157"/>
    </source>
</evidence>
<dbReference type="SUPFAM" id="SSF53474">
    <property type="entry name" value="alpha/beta-Hydrolases"/>
    <property type="match status" value="1"/>
</dbReference>
<keyword evidence="3" id="KW-1015">Disulfide bond</keyword>
<dbReference type="Pfam" id="PF00450">
    <property type="entry name" value="Peptidase_S10"/>
    <property type="match status" value="1"/>
</dbReference>
<dbReference type="GO" id="GO:0006508">
    <property type="term" value="P:proteolysis"/>
    <property type="evidence" value="ECO:0007669"/>
    <property type="project" value="InterPro"/>
</dbReference>
<evidence type="ECO:0000256" key="4">
    <source>
        <dbReference type="ARBA" id="ARBA00023180"/>
    </source>
</evidence>
<dbReference type="InterPro" id="IPR029058">
    <property type="entry name" value="AB_hydrolase_fold"/>
</dbReference>
<dbReference type="GO" id="GO:0004185">
    <property type="term" value="F:serine-type carboxypeptidase activity"/>
    <property type="evidence" value="ECO:0007669"/>
    <property type="project" value="InterPro"/>
</dbReference>
<keyword evidence="2" id="KW-0732">Signal</keyword>
<dbReference type="EnsemblPlants" id="EMT16296">
    <property type="protein sequence ID" value="EMT16296"/>
    <property type="gene ID" value="F775_23102"/>
</dbReference>
<evidence type="ECO:0000313" key="5">
    <source>
        <dbReference type="EnsemblPlants" id="EMT16296"/>
    </source>
</evidence>
<sequence length="93" mass="10326">MEHNLPVWLYSGDFDSVCPFTATRYTLHALGLDVTEPWRPWTVNNEAGGYIQGYEGGLVFATVRGAGRMVPAYQPERALALISAFLDGRLPPR</sequence>
<evidence type="ECO:0000256" key="2">
    <source>
        <dbReference type="ARBA" id="ARBA00022729"/>
    </source>
</evidence>
<reference evidence="5" key="1">
    <citation type="submission" date="2015-06" db="UniProtKB">
        <authorList>
            <consortium name="EnsemblPlants"/>
        </authorList>
    </citation>
    <scope>IDENTIFICATION</scope>
</reference>
<proteinExistence type="inferred from homology"/>
<protein>
    <submittedName>
        <fullName evidence="5">Serine carboxypeptidase-like 33</fullName>
    </submittedName>
</protein>
<keyword evidence="4" id="KW-0325">Glycoprotein</keyword>
<dbReference type="AlphaFoldDB" id="R7W5X0"/>
<organism evidence="5">
    <name type="scientific">Aegilops tauschii</name>
    <name type="common">Tausch's goatgrass</name>
    <name type="synonym">Aegilops squarrosa</name>
    <dbReference type="NCBI Taxonomy" id="37682"/>
    <lineage>
        <taxon>Eukaryota</taxon>
        <taxon>Viridiplantae</taxon>
        <taxon>Streptophyta</taxon>
        <taxon>Embryophyta</taxon>
        <taxon>Tracheophyta</taxon>
        <taxon>Spermatophyta</taxon>
        <taxon>Magnoliopsida</taxon>
        <taxon>Liliopsida</taxon>
        <taxon>Poales</taxon>
        <taxon>Poaceae</taxon>
        <taxon>BOP clade</taxon>
        <taxon>Pooideae</taxon>
        <taxon>Triticodae</taxon>
        <taxon>Triticeae</taxon>
        <taxon>Triticinae</taxon>
        <taxon>Aegilops</taxon>
    </lineage>
</organism>
<accession>R7W5X0</accession>
<dbReference type="InterPro" id="IPR001563">
    <property type="entry name" value="Peptidase_S10"/>
</dbReference>